<dbReference type="Proteomes" id="UP001165960">
    <property type="component" value="Unassembled WGS sequence"/>
</dbReference>
<dbReference type="EMBL" id="QTSX02003526">
    <property type="protein sequence ID" value="KAJ9071185.1"/>
    <property type="molecule type" value="Genomic_DNA"/>
</dbReference>
<protein>
    <submittedName>
        <fullName evidence="1">Uncharacterized protein</fullName>
    </submittedName>
</protein>
<accession>A0ACC2T984</accession>
<evidence type="ECO:0000313" key="2">
    <source>
        <dbReference type="Proteomes" id="UP001165960"/>
    </source>
</evidence>
<organism evidence="1 2">
    <name type="scientific">Entomophthora muscae</name>
    <dbReference type="NCBI Taxonomy" id="34485"/>
    <lineage>
        <taxon>Eukaryota</taxon>
        <taxon>Fungi</taxon>
        <taxon>Fungi incertae sedis</taxon>
        <taxon>Zoopagomycota</taxon>
        <taxon>Entomophthoromycotina</taxon>
        <taxon>Entomophthoromycetes</taxon>
        <taxon>Entomophthorales</taxon>
        <taxon>Entomophthoraceae</taxon>
        <taxon>Entomophthora</taxon>
    </lineage>
</organism>
<evidence type="ECO:0000313" key="1">
    <source>
        <dbReference type="EMBL" id="KAJ9071185.1"/>
    </source>
</evidence>
<comment type="caution">
    <text evidence="1">The sequence shown here is derived from an EMBL/GenBank/DDBJ whole genome shotgun (WGS) entry which is preliminary data.</text>
</comment>
<reference evidence="1" key="1">
    <citation type="submission" date="2022-04" db="EMBL/GenBank/DDBJ databases">
        <title>Genome of the entomopathogenic fungus Entomophthora muscae.</title>
        <authorList>
            <person name="Elya C."/>
            <person name="Lovett B.R."/>
            <person name="Lee E."/>
            <person name="Macias A.M."/>
            <person name="Hajek A.E."/>
            <person name="De Bivort B.L."/>
            <person name="Kasson M.T."/>
            <person name="De Fine Licht H.H."/>
            <person name="Stajich J.E."/>
        </authorList>
    </citation>
    <scope>NUCLEOTIDE SEQUENCE</scope>
    <source>
        <strain evidence="1">Berkeley</strain>
    </source>
</reference>
<proteinExistence type="predicted"/>
<name>A0ACC2T984_9FUNG</name>
<gene>
    <name evidence="1" type="ORF">DSO57_1039523</name>
</gene>
<keyword evidence="2" id="KW-1185">Reference proteome</keyword>
<sequence>MRNHEQTLIITTQTSVPHCHCADAIRFIGSPLALDRDVFSRTSKDGPRAGKTPPKPGGLSSHGRWIFVLAFLAKVLIPPLESLQLGRGINLGDPCCLVCWSDKNTNQQKCRPHEVGKGQICGPEKVISKTHDQRYPRQPIPHGPRVPRPETIGFRSSLVEVSEEGIREMHTLSLRSSLSQ</sequence>